<keyword evidence="3" id="KW-1185">Reference proteome</keyword>
<evidence type="ECO:0000313" key="2">
    <source>
        <dbReference type="EMBL" id="RCG30549.1"/>
    </source>
</evidence>
<dbReference type="EMBL" id="QOIL01000007">
    <property type="protein sequence ID" value="RCG30549.1"/>
    <property type="molecule type" value="Genomic_DNA"/>
</dbReference>
<reference evidence="2 3" key="1">
    <citation type="submission" date="2018-06" db="EMBL/GenBank/DDBJ databases">
        <title>Sphaerisporangium craniellae sp. nov., isolated from a marine sponge in the South China Sea.</title>
        <authorList>
            <person name="Li L."/>
        </authorList>
    </citation>
    <scope>NUCLEOTIDE SEQUENCE [LARGE SCALE GENOMIC DNA]</scope>
    <source>
        <strain evidence="2 3">CCTCC AA 208026</strain>
    </source>
</reference>
<evidence type="ECO:0000256" key="1">
    <source>
        <dbReference type="SAM" id="Phobius"/>
    </source>
</evidence>
<evidence type="ECO:0000313" key="3">
    <source>
        <dbReference type="Proteomes" id="UP000253094"/>
    </source>
</evidence>
<dbReference type="OrthoDB" id="2680017at2"/>
<protein>
    <recommendedName>
        <fullName evidence="4">PqqD family peptide modification chaperone</fullName>
    </recommendedName>
</protein>
<keyword evidence="1" id="KW-1133">Transmembrane helix</keyword>
<feature type="transmembrane region" description="Helical" evidence="1">
    <location>
        <begin position="332"/>
        <end position="358"/>
    </location>
</feature>
<gene>
    <name evidence="2" type="ORF">DQ384_14680</name>
</gene>
<dbReference type="Proteomes" id="UP000253094">
    <property type="component" value="Unassembled WGS sequence"/>
</dbReference>
<proteinExistence type="predicted"/>
<dbReference type="RefSeq" id="WP_114029345.1">
    <property type="nucleotide sequence ID" value="NZ_QOIL01000007.1"/>
</dbReference>
<comment type="caution">
    <text evidence="2">The sequence shown here is derived from an EMBL/GenBank/DDBJ whole genome shotgun (WGS) entry which is preliminary data.</text>
</comment>
<dbReference type="InterPro" id="IPR008792">
    <property type="entry name" value="PQQD"/>
</dbReference>
<feature type="transmembrane region" description="Helical" evidence="1">
    <location>
        <begin position="134"/>
        <end position="157"/>
    </location>
</feature>
<sequence>MISTSPKLRDELEVIRGMDDIPLIYDPVTGNYHRITRAGEVVLNFLDGTRSRDDLIQFFADHNRDRSDTVKRQLDGFLTSLADSGLLVGTDLPEKAPRPGARVRTSMFMPRVIISRALPTLLEPLARVLRRVPAWILAGLAAAAALTGFAFGFHTLFTGVPPLTQIIGPAFIVATAAQLLLVLAHETSHALTAQVLGVPVRGLGVALLFYFMPVAYVDRTDAYRLRGRGGRVALALAGIASDGVFCGLTGLVALNSTGFVQHTAAFLLGMQLLGIVINLNPLLPSDGYTAIEAATGLVDARGRAFALLRNVASRKELPAHLANLSTRARITYMAYGLVSAAYICFLAYSVLHTIPVMVRLALSMVGR</sequence>
<organism evidence="2 3">
    <name type="scientific">Sphaerisporangium album</name>
    <dbReference type="NCBI Taxonomy" id="509200"/>
    <lineage>
        <taxon>Bacteria</taxon>
        <taxon>Bacillati</taxon>
        <taxon>Actinomycetota</taxon>
        <taxon>Actinomycetes</taxon>
        <taxon>Streptosporangiales</taxon>
        <taxon>Streptosporangiaceae</taxon>
        <taxon>Sphaerisporangium</taxon>
    </lineage>
</organism>
<dbReference type="AlphaFoldDB" id="A0A367FKY0"/>
<name>A0A367FKY0_9ACTN</name>
<feature type="transmembrane region" description="Helical" evidence="1">
    <location>
        <begin position="191"/>
        <end position="212"/>
    </location>
</feature>
<dbReference type="Pfam" id="PF05402">
    <property type="entry name" value="PqqD"/>
    <property type="match status" value="1"/>
</dbReference>
<feature type="transmembrane region" description="Helical" evidence="1">
    <location>
        <begin position="232"/>
        <end position="253"/>
    </location>
</feature>
<evidence type="ECO:0008006" key="4">
    <source>
        <dbReference type="Google" id="ProtNLM"/>
    </source>
</evidence>
<feature type="transmembrane region" description="Helical" evidence="1">
    <location>
        <begin position="163"/>
        <end position="184"/>
    </location>
</feature>
<keyword evidence="1" id="KW-0812">Transmembrane</keyword>
<accession>A0A367FKY0</accession>
<keyword evidence="1" id="KW-0472">Membrane</keyword>